<feature type="domain" description="Solute-binding protein family 3/N-terminal" evidence="1">
    <location>
        <begin position="1"/>
        <end position="197"/>
    </location>
</feature>
<dbReference type="OrthoDB" id="8587856at2"/>
<dbReference type="PANTHER" id="PTHR38834">
    <property type="entry name" value="PERIPLASMIC SUBSTRATE BINDING PROTEIN FAMILY 3"/>
    <property type="match status" value="1"/>
</dbReference>
<keyword evidence="4" id="KW-1185">Reference proteome</keyword>
<dbReference type="EMBL" id="RKKB01000012">
    <property type="protein sequence ID" value="RPA27519.1"/>
    <property type="molecule type" value="Genomic_DNA"/>
</dbReference>
<evidence type="ECO:0000313" key="4">
    <source>
        <dbReference type="Proteomes" id="UP000273778"/>
    </source>
</evidence>
<evidence type="ECO:0000313" key="5">
    <source>
        <dbReference type="Proteomes" id="UP000278855"/>
    </source>
</evidence>
<organism evidence="3 5">
    <name type="scientific">Shewanella psychromarinicola</name>
    <dbReference type="NCBI Taxonomy" id="2487742"/>
    <lineage>
        <taxon>Bacteria</taxon>
        <taxon>Pseudomonadati</taxon>
        <taxon>Pseudomonadota</taxon>
        <taxon>Gammaproteobacteria</taxon>
        <taxon>Alteromonadales</taxon>
        <taxon>Shewanellaceae</taxon>
        <taxon>Shewanella</taxon>
    </lineage>
</organism>
<evidence type="ECO:0000259" key="1">
    <source>
        <dbReference type="Pfam" id="PF00497"/>
    </source>
</evidence>
<dbReference type="Proteomes" id="UP000278855">
    <property type="component" value="Unassembled WGS sequence"/>
</dbReference>
<accession>A0A3N4DNN0</accession>
<evidence type="ECO:0000313" key="2">
    <source>
        <dbReference type="EMBL" id="AZG37280.1"/>
    </source>
</evidence>
<gene>
    <name evidence="3" type="ORF">EGC77_17220</name>
    <name evidence="2" type="ORF">EGC80_22040</name>
</gene>
<dbReference type="EMBL" id="CP034073">
    <property type="protein sequence ID" value="AZG37280.1"/>
    <property type="molecule type" value="Genomic_DNA"/>
</dbReference>
<dbReference type="Pfam" id="PF00497">
    <property type="entry name" value="SBP_bac_3"/>
    <property type="match status" value="1"/>
</dbReference>
<name>A0A3N4DNN0_9GAMM</name>
<reference evidence="5" key="2">
    <citation type="submission" date="2018-11" db="EMBL/GenBank/DDBJ databases">
        <title>Shewanella sp. R106.</title>
        <authorList>
            <person name="Hwang Y.J."/>
            <person name="Hwang C.Y."/>
        </authorList>
    </citation>
    <scope>NUCLEOTIDE SEQUENCE [LARGE SCALE GENOMIC DNA]</scope>
    <source>
        <strain evidence="5">R106</strain>
    </source>
</reference>
<dbReference type="AlphaFoldDB" id="A0A3N4DNN0"/>
<protein>
    <recommendedName>
        <fullName evidence="1">Solute-binding protein family 3/N-terminal domain-containing protein</fullName>
    </recommendedName>
</protein>
<dbReference type="InterPro" id="IPR001638">
    <property type="entry name" value="Solute-binding_3/MltF_N"/>
</dbReference>
<dbReference type="KEGG" id="spsr:EGC80_22040"/>
<dbReference type="RefSeq" id="WP_124013692.1">
    <property type="nucleotide sequence ID" value="NZ_JAKIKZ010000069.1"/>
</dbReference>
<evidence type="ECO:0000313" key="3">
    <source>
        <dbReference type="EMBL" id="RPA27519.1"/>
    </source>
</evidence>
<reference evidence="2 4" key="1">
    <citation type="submission" date="2018-11" db="EMBL/GenBank/DDBJ databases">
        <title>Shewanella sp. M2.</title>
        <authorList>
            <person name="Hwang Y.J."/>
            <person name="Hwang C.Y."/>
        </authorList>
    </citation>
    <scope>NUCLEOTIDE SEQUENCE [LARGE SCALE GENOMIC DNA]</scope>
    <source>
        <strain evidence="2 4">M2</strain>
    </source>
</reference>
<proteinExistence type="predicted"/>
<dbReference type="Proteomes" id="UP000273778">
    <property type="component" value="Chromosome"/>
</dbReference>
<dbReference type="PANTHER" id="PTHR38834:SF3">
    <property type="entry name" value="SOLUTE-BINDING PROTEIN FAMILY 3_N-TERMINAL DOMAIN-CONTAINING PROTEIN"/>
    <property type="match status" value="1"/>
</dbReference>
<dbReference type="SUPFAM" id="SSF53850">
    <property type="entry name" value="Periplasmic binding protein-like II"/>
    <property type="match status" value="1"/>
</dbReference>
<dbReference type="Gene3D" id="3.40.190.10">
    <property type="entry name" value="Periplasmic binding protein-like II"/>
    <property type="match status" value="2"/>
</dbReference>
<reference evidence="3" key="3">
    <citation type="submission" date="2018-11" db="EMBL/GenBank/DDBJ databases">
        <authorList>
            <person name="Hwang Y.J."/>
            <person name="Hwang C.Y."/>
        </authorList>
    </citation>
    <scope>NUCLEOTIDE SEQUENCE</scope>
    <source>
        <strain evidence="3">R106</strain>
    </source>
</reference>
<sequence length="219" mass="25142">MDILHATQQYVNFDIDIQMMPWSRAYRNAQKHPNTFIFSIGKTDKRLTSFKWVSDFYTVQDAIYKQTARTDIDISNPDDIDRYNIALSRNDVSLDRLNIEHDYANVYLVTNQTTAVNMLQFGRVDLNYNNEIGFNEAVKNLGFNHADFTPAFIVSKISLGLATHKDTRIELFNQMQQAFDTIKENGEFNHVVAKWFPGSDTKKVNSSATASMDIPPNLN</sequence>